<keyword evidence="1" id="KW-1133">Transmembrane helix</keyword>
<evidence type="ECO:0000313" key="2">
    <source>
        <dbReference type="EMBL" id="CAB4931763.1"/>
    </source>
</evidence>
<keyword evidence="1" id="KW-0812">Transmembrane</keyword>
<protein>
    <submittedName>
        <fullName evidence="2">Unannotated protein</fullName>
    </submittedName>
</protein>
<organism evidence="2">
    <name type="scientific">freshwater metagenome</name>
    <dbReference type="NCBI Taxonomy" id="449393"/>
    <lineage>
        <taxon>unclassified sequences</taxon>
        <taxon>metagenomes</taxon>
        <taxon>ecological metagenomes</taxon>
    </lineage>
</organism>
<dbReference type="AlphaFoldDB" id="A0A6J7IKI9"/>
<accession>A0A6J7IKI9</accession>
<name>A0A6J7IKI9_9ZZZZ</name>
<reference evidence="2" key="1">
    <citation type="submission" date="2020-05" db="EMBL/GenBank/DDBJ databases">
        <authorList>
            <person name="Chiriac C."/>
            <person name="Salcher M."/>
            <person name="Ghai R."/>
            <person name="Kavagutti S V."/>
        </authorList>
    </citation>
    <scope>NUCLEOTIDE SEQUENCE</scope>
</reference>
<dbReference type="EMBL" id="CAFBMX010000005">
    <property type="protein sequence ID" value="CAB4931763.1"/>
    <property type="molecule type" value="Genomic_DNA"/>
</dbReference>
<evidence type="ECO:0000256" key="1">
    <source>
        <dbReference type="SAM" id="Phobius"/>
    </source>
</evidence>
<keyword evidence="1" id="KW-0472">Membrane</keyword>
<proteinExistence type="predicted"/>
<sequence length="36" mass="3893">MDRNLAKKNVRSGLVIAALGFFMFGLTFVAAALYVS</sequence>
<gene>
    <name evidence="2" type="ORF">UFOPK3674_01204</name>
</gene>
<feature type="transmembrane region" description="Helical" evidence="1">
    <location>
        <begin position="12"/>
        <end position="35"/>
    </location>
</feature>